<dbReference type="GO" id="GO:0043565">
    <property type="term" value="F:sequence-specific DNA binding"/>
    <property type="evidence" value="ECO:0007669"/>
    <property type="project" value="InterPro"/>
</dbReference>
<feature type="domain" description="Chromosomal replication initiator DnaA C-terminal" evidence="1">
    <location>
        <begin position="253"/>
        <end position="321"/>
    </location>
</feature>
<dbReference type="Gene3D" id="1.10.1750.10">
    <property type="match status" value="1"/>
</dbReference>
<protein>
    <recommendedName>
        <fullName evidence="4">Transposase</fullName>
    </recommendedName>
</protein>
<dbReference type="PANTHER" id="PTHR34322:SF2">
    <property type="entry name" value="TRANSPOSASE IS200-LIKE DOMAIN-CONTAINING PROTEIN"/>
    <property type="match status" value="1"/>
</dbReference>
<evidence type="ECO:0000313" key="3">
    <source>
        <dbReference type="EMBL" id="SPD71825.1"/>
    </source>
</evidence>
<dbReference type="GO" id="GO:0005524">
    <property type="term" value="F:ATP binding"/>
    <property type="evidence" value="ECO:0007669"/>
    <property type="project" value="InterPro"/>
</dbReference>
<reference evidence="3" key="1">
    <citation type="submission" date="2018-01" db="EMBL/GenBank/DDBJ databases">
        <authorList>
            <person name="Regsiter A."/>
            <person name="William W."/>
        </authorList>
    </citation>
    <scope>NUCLEOTIDE SEQUENCE</scope>
    <source>
        <strain evidence="3">TRIP AH-1</strain>
    </source>
</reference>
<dbReference type="EMBL" id="OJIN01000009">
    <property type="protein sequence ID" value="SPD71825.1"/>
    <property type="molecule type" value="Genomic_DNA"/>
</dbReference>
<dbReference type="InterPro" id="IPR013159">
    <property type="entry name" value="DnaA_C"/>
</dbReference>
<evidence type="ECO:0000259" key="2">
    <source>
        <dbReference type="SMART" id="SM01321"/>
    </source>
</evidence>
<dbReference type="GO" id="GO:0004803">
    <property type="term" value="F:transposase activity"/>
    <property type="evidence" value="ECO:0007669"/>
    <property type="project" value="InterPro"/>
</dbReference>
<dbReference type="GO" id="GO:0006313">
    <property type="term" value="P:DNA transposition"/>
    <property type="evidence" value="ECO:0007669"/>
    <property type="project" value="InterPro"/>
</dbReference>
<dbReference type="GO" id="GO:0006270">
    <property type="term" value="P:DNA replication initiation"/>
    <property type="evidence" value="ECO:0007669"/>
    <property type="project" value="InterPro"/>
</dbReference>
<sequence>MPRKSRIDAPNALHHIMVRGIDRKDIFDDKKDYSTFMDRLSDLLIETKTSCYAWALIPNHFHLLLKTGNVPISVLMKRLLTGYAINFNRRHNRCGHLFQNRYKSILCQEDAYLLELVRYIHLNPIRAGLVKEYKELSGYSYCGHGAIMGRRQIKWQDTEYVLGLFGKIESGARAEYSRFVRSGIGQGSRPDLTGGGLLRSHGGWTGVKLLRETGNYQKGDERILGDGQFVNEVLKKAQEGFKEKYRLKAKGYNLNRLIKRVAEITQLTPDQVTDGLRDAKRTKARSILCYWATEKLGTTQSQLAQLLNRTQTAIVYAVRRGREIVESNSYLIE</sequence>
<dbReference type="InterPro" id="IPR036515">
    <property type="entry name" value="Transposase_17_sf"/>
</dbReference>
<accession>A0A445MQT5</accession>
<dbReference type="SMART" id="SM01321">
    <property type="entry name" value="Y1_Tnp"/>
    <property type="match status" value="1"/>
</dbReference>
<evidence type="ECO:0008006" key="4">
    <source>
        <dbReference type="Google" id="ProtNLM"/>
    </source>
</evidence>
<dbReference type="SUPFAM" id="SSF48295">
    <property type="entry name" value="TrpR-like"/>
    <property type="match status" value="1"/>
</dbReference>
<feature type="domain" description="Transposase IS200-like" evidence="2">
    <location>
        <begin position="9"/>
        <end position="123"/>
    </location>
</feature>
<dbReference type="SMART" id="SM00760">
    <property type="entry name" value="Bac_DnaA_C"/>
    <property type="match status" value="1"/>
</dbReference>
<dbReference type="InterPro" id="IPR010921">
    <property type="entry name" value="Trp_repressor/repl_initiator"/>
</dbReference>
<dbReference type="GO" id="GO:0006275">
    <property type="term" value="P:regulation of DNA replication"/>
    <property type="evidence" value="ECO:0007669"/>
    <property type="project" value="InterPro"/>
</dbReference>
<gene>
    <name evidence="3" type="ORF">PITCH_A1060002</name>
</gene>
<dbReference type="AlphaFoldDB" id="A0A445MQT5"/>
<dbReference type="SUPFAM" id="SSF143422">
    <property type="entry name" value="Transposase IS200-like"/>
    <property type="match status" value="1"/>
</dbReference>
<dbReference type="PANTHER" id="PTHR34322">
    <property type="entry name" value="TRANSPOSASE, Y1_TNP DOMAIN-CONTAINING"/>
    <property type="match status" value="1"/>
</dbReference>
<evidence type="ECO:0000259" key="1">
    <source>
        <dbReference type="SMART" id="SM00760"/>
    </source>
</evidence>
<proteinExistence type="predicted"/>
<dbReference type="Gene3D" id="3.30.70.1290">
    <property type="entry name" value="Transposase IS200-like"/>
    <property type="match status" value="1"/>
</dbReference>
<dbReference type="InterPro" id="IPR002686">
    <property type="entry name" value="Transposase_17"/>
</dbReference>
<dbReference type="Pfam" id="PF01797">
    <property type="entry name" value="Y1_Tnp"/>
    <property type="match status" value="1"/>
</dbReference>
<name>A0A445MQT5_9BACT</name>
<organism evidence="3">
    <name type="scientific">uncultured Desulfobacterium sp</name>
    <dbReference type="NCBI Taxonomy" id="201089"/>
    <lineage>
        <taxon>Bacteria</taxon>
        <taxon>Pseudomonadati</taxon>
        <taxon>Thermodesulfobacteriota</taxon>
        <taxon>Desulfobacteria</taxon>
        <taxon>Desulfobacterales</taxon>
        <taxon>Desulfobacteriaceae</taxon>
        <taxon>Desulfobacterium</taxon>
        <taxon>environmental samples</taxon>
    </lineage>
</organism>